<dbReference type="SFLD" id="SFLDG01140">
    <property type="entry name" value="C2.B:_Phosphomannomutase_and_P"/>
    <property type="match status" value="1"/>
</dbReference>
<dbReference type="InterPro" id="IPR006381">
    <property type="entry name" value="HAD-SF-IIB-MPGP"/>
</dbReference>
<dbReference type="Proteomes" id="UP000001026">
    <property type="component" value="Chromosome"/>
</dbReference>
<dbReference type="Gene3D" id="3.40.50.1000">
    <property type="entry name" value="HAD superfamily/HAD-like"/>
    <property type="match status" value="1"/>
</dbReference>
<dbReference type="GO" id="GO:0005829">
    <property type="term" value="C:cytosol"/>
    <property type="evidence" value="ECO:0007669"/>
    <property type="project" value="TreeGrafter"/>
</dbReference>
<dbReference type="OrthoDB" id="193379at2"/>
<dbReference type="NCBIfam" id="TIGR01486">
    <property type="entry name" value="HAD-SF-IIB-MPGP"/>
    <property type="match status" value="1"/>
</dbReference>
<dbReference type="Pfam" id="PF08282">
    <property type="entry name" value="Hydrolase_3"/>
    <property type="match status" value="1"/>
</dbReference>
<dbReference type="NCBIfam" id="NF001215">
    <property type="entry name" value="PRK00192.1-1"/>
    <property type="match status" value="1"/>
</dbReference>
<dbReference type="SUPFAM" id="SSF56784">
    <property type="entry name" value="HAD-like"/>
    <property type="match status" value="1"/>
</dbReference>
<dbReference type="SFLD" id="SFLDS00003">
    <property type="entry name" value="Haloacid_Dehalogenase"/>
    <property type="match status" value="1"/>
</dbReference>
<dbReference type="PANTHER" id="PTHR10000">
    <property type="entry name" value="PHOSPHOSERINE PHOSPHATASE"/>
    <property type="match status" value="1"/>
</dbReference>
<dbReference type="GO" id="GO:0051479">
    <property type="term" value="P:mannosylglycerate biosynthetic process"/>
    <property type="evidence" value="ECO:0007669"/>
    <property type="project" value="InterPro"/>
</dbReference>
<evidence type="ECO:0000313" key="5">
    <source>
        <dbReference type="Proteomes" id="UP000001026"/>
    </source>
</evidence>
<accession>Q7V1B9</accession>
<dbReference type="InterPro" id="IPR023214">
    <property type="entry name" value="HAD_sf"/>
</dbReference>
<dbReference type="InterPro" id="IPR006379">
    <property type="entry name" value="HAD-SF_hydro_IIB"/>
</dbReference>
<dbReference type="eggNOG" id="COG3769">
    <property type="taxonomic scope" value="Bacteria"/>
</dbReference>
<dbReference type="STRING" id="59919.PMM0960"/>
<dbReference type="GO" id="GO:0000287">
    <property type="term" value="F:magnesium ion binding"/>
    <property type="evidence" value="ECO:0007669"/>
    <property type="project" value="TreeGrafter"/>
</dbReference>
<evidence type="ECO:0000256" key="2">
    <source>
        <dbReference type="ARBA" id="ARBA00022801"/>
    </source>
</evidence>
<dbReference type="EMBL" id="BX548174">
    <property type="protein sequence ID" value="CAE19419.1"/>
    <property type="molecule type" value="Genomic_DNA"/>
</dbReference>
<protein>
    <submittedName>
        <fullName evidence="4">Uncharacterized protein</fullName>
    </submittedName>
</protein>
<sequence length="267" mass="29956">MIDFSSLWVVSDVDGTLMDHSYDLTPAKETIKLLQELSIPVILCTSKTAAEVKVIRKELNLTDPYIVENGAAIHGETLKRVNGEIILGEKYEILENILISISNEINYNLQPLNNISDQEATELTGLKGHSLDLMRDRHWSMPFLNPPENKEEEINICCKRFGVEIFRGNRMSHMLSINSNKGKAINALKNYSNNPNIKIIGLGDSPNDLPLLLNSDYKIVIPGPGGPNLKLIEKLNEYSFTLATDPNGYGWKSEINKLINNLVLNKR</sequence>
<dbReference type="SFLD" id="SFLDG01142">
    <property type="entry name" value="C2.B.2:_Mannosyl-3-phosphoglyc"/>
    <property type="match status" value="1"/>
</dbReference>
<dbReference type="GO" id="GO:0050531">
    <property type="term" value="F:mannosyl-3-phosphoglycerate phosphatase activity"/>
    <property type="evidence" value="ECO:0007669"/>
    <property type="project" value="InterPro"/>
</dbReference>
<keyword evidence="3" id="KW-0460">Magnesium</keyword>
<dbReference type="AlphaFoldDB" id="Q7V1B9"/>
<dbReference type="NCBIfam" id="TIGR02463">
    <property type="entry name" value="MPGP_rel"/>
    <property type="match status" value="1"/>
</dbReference>
<evidence type="ECO:0000313" key="4">
    <source>
        <dbReference type="EMBL" id="CAE19419.1"/>
    </source>
</evidence>
<dbReference type="RefSeq" id="WP_011132593.1">
    <property type="nucleotide sequence ID" value="NC_005072.1"/>
</dbReference>
<dbReference type="PANTHER" id="PTHR10000:SF8">
    <property type="entry name" value="HAD SUPERFAMILY HYDROLASE-LIKE, TYPE 3"/>
    <property type="match status" value="1"/>
</dbReference>
<name>Q7V1B9_PROMP</name>
<evidence type="ECO:0000256" key="3">
    <source>
        <dbReference type="ARBA" id="ARBA00022842"/>
    </source>
</evidence>
<keyword evidence="1" id="KW-0479">Metal-binding</keyword>
<dbReference type="Gene3D" id="3.30.980.20">
    <property type="entry name" value="Putative mannosyl-3-phosphoglycerate phosphatase, domain 2"/>
    <property type="match status" value="1"/>
</dbReference>
<organism evidence="4 5">
    <name type="scientific">Prochlorococcus marinus subsp. pastoris (strain CCMP1986 / NIES-2087 / MED4)</name>
    <dbReference type="NCBI Taxonomy" id="59919"/>
    <lineage>
        <taxon>Bacteria</taxon>
        <taxon>Bacillati</taxon>
        <taxon>Cyanobacteriota</taxon>
        <taxon>Cyanophyceae</taxon>
        <taxon>Synechococcales</taxon>
        <taxon>Prochlorococcaceae</taxon>
        <taxon>Prochlorococcus</taxon>
    </lineage>
</organism>
<gene>
    <name evidence="4" type="ordered locus">PMM0960</name>
</gene>
<dbReference type="HOGENOM" id="CLU_063016_0_0_3"/>
<dbReference type="InterPro" id="IPR036412">
    <property type="entry name" value="HAD-like_sf"/>
</dbReference>
<reference evidence="4 5" key="1">
    <citation type="journal article" date="2003" name="Nature">
        <title>Genome divergence in two Prochlorococcus ecotypes reflects oceanic niche differentiation.</title>
        <authorList>
            <person name="Rocap G."/>
            <person name="Larimer F.W."/>
            <person name="Lamerdin J.E."/>
            <person name="Malfatti S."/>
            <person name="Chain P."/>
            <person name="Ahlgren N.A."/>
            <person name="Arellano A."/>
            <person name="Coleman M."/>
            <person name="Hauser L."/>
            <person name="Hess W.R."/>
            <person name="Johnson Z.I."/>
            <person name="Land M.L."/>
            <person name="Lindell D."/>
            <person name="Post A.F."/>
            <person name="Regala W."/>
            <person name="Shah M."/>
            <person name="Shaw S.L."/>
            <person name="Steglich C."/>
            <person name="Sullivan M.B."/>
            <person name="Ting C.S."/>
            <person name="Tolonen A."/>
            <person name="Webb E.A."/>
            <person name="Zinser E.R."/>
            <person name="Chisholm S.W."/>
        </authorList>
    </citation>
    <scope>NUCLEOTIDE SEQUENCE [LARGE SCALE GENOMIC DNA]</scope>
    <source>
        <strain evidence="5">CCMP1986 / NIES-2087 / MED4</strain>
    </source>
</reference>
<proteinExistence type="predicted"/>
<keyword evidence="2" id="KW-0378">Hydrolase</keyword>
<dbReference type="KEGG" id="pmm:PMM0960"/>
<dbReference type="NCBIfam" id="TIGR01484">
    <property type="entry name" value="HAD-SF-IIB"/>
    <property type="match status" value="1"/>
</dbReference>
<evidence type="ECO:0000256" key="1">
    <source>
        <dbReference type="ARBA" id="ARBA00022723"/>
    </source>
</evidence>